<dbReference type="EMBL" id="NBIV01000035">
    <property type="protein sequence ID" value="PXF46620.1"/>
    <property type="molecule type" value="Genomic_DNA"/>
</dbReference>
<feature type="region of interest" description="Disordered" evidence="4">
    <location>
        <begin position="1093"/>
        <end position="1198"/>
    </location>
</feature>
<feature type="compositionally biased region" description="Basic and acidic residues" evidence="4">
    <location>
        <begin position="1159"/>
        <end position="1170"/>
    </location>
</feature>
<dbReference type="Pfam" id="PF23036">
    <property type="entry name" value="TRAPPC10_1st"/>
    <property type="match status" value="1"/>
</dbReference>
<keyword evidence="2" id="KW-0813">Transport</keyword>
<evidence type="ECO:0000256" key="2">
    <source>
        <dbReference type="ARBA" id="ARBA00022448"/>
    </source>
</evidence>
<accession>A0A2V3IZU0</accession>
<evidence type="ECO:0000256" key="1">
    <source>
        <dbReference type="ARBA" id="ARBA00004555"/>
    </source>
</evidence>
<feature type="compositionally biased region" description="Acidic residues" evidence="4">
    <location>
        <begin position="1098"/>
        <end position="1108"/>
    </location>
</feature>
<comment type="caution">
    <text evidence="7">The sequence shown here is derived from an EMBL/GenBank/DDBJ whole genome shotgun (WGS) entry which is preliminary data.</text>
</comment>
<keyword evidence="8" id="KW-1185">Reference proteome</keyword>
<dbReference type="GO" id="GO:0006891">
    <property type="term" value="P:intra-Golgi vesicle-mediated transport"/>
    <property type="evidence" value="ECO:0007669"/>
    <property type="project" value="TreeGrafter"/>
</dbReference>
<organism evidence="7 8">
    <name type="scientific">Gracilariopsis chorda</name>
    <dbReference type="NCBI Taxonomy" id="448386"/>
    <lineage>
        <taxon>Eukaryota</taxon>
        <taxon>Rhodophyta</taxon>
        <taxon>Florideophyceae</taxon>
        <taxon>Rhodymeniophycidae</taxon>
        <taxon>Gracilariales</taxon>
        <taxon>Gracilariaceae</taxon>
        <taxon>Gracilariopsis</taxon>
    </lineage>
</organism>
<evidence type="ECO:0000313" key="7">
    <source>
        <dbReference type="EMBL" id="PXF46620.1"/>
    </source>
</evidence>
<dbReference type="Proteomes" id="UP000247409">
    <property type="component" value="Unassembled WGS sequence"/>
</dbReference>
<dbReference type="InterPro" id="IPR056913">
    <property type="entry name" value="TRAPPC10/Trs130_N"/>
</dbReference>
<reference evidence="7 8" key="1">
    <citation type="journal article" date="2018" name="Mol. Biol. Evol.">
        <title>Analysis of the draft genome of the red seaweed Gracilariopsis chorda provides insights into genome size evolution in Rhodophyta.</title>
        <authorList>
            <person name="Lee J."/>
            <person name="Yang E.C."/>
            <person name="Graf L."/>
            <person name="Yang J.H."/>
            <person name="Qiu H."/>
            <person name="Zel Zion U."/>
            <person name="Chan C.X."/>
            <person name="Stephens T.G."/>
            <person name="Weber A.P.M."/>
            <person name="Boo G.H."/>
            <person name="Boo S.M."/>
            <person name="Kim K.M."/>
            <person name="Shin Y."/>
            <person name="Jung M."/>
            <person name="Lee S.J."/>
            <person name="Yim H.S."/>
            <person name="Lee J.H."/>
            <person name="Bhattacharya D."/>
            <person name="Yoon H.S."/>
        </authorList>
    </citation>
    <scope>NUCLEOTIDE SEQUENCE [LARGE SCALE GENOMIC DNA]</scope>
    <source>
        <strain evidence="7 8">SKKU-2015</strain>
        <tissue evidence="7">Whole body</tissue>
    </source>
</reference>
<dbReference type="GO" id="GO:1990071">
    <property type="term" value="C:TRAPPII protein complex"/>
    <property type="evidence" value="ECO:0007669"/>
    <property type="project" value="InterPro"/>
</dbReference>
<dbReference type="GO" id="GO:0034498">
    <property type="term" value="P:early endosome to Golgi transport"/>
    <property type="evidence" value="ECO:0007669"/>
    <property type="project" value="TreeGrafter"/>
</dbReference>
<gene>
    <name evidence="7" type="ORF">BWQ96_03609</name>
</gene>
<evidence type="ECO:0000259" key="6">
    <source>
        <dbReference type="Pfam" id="PF23036"/>
    </source>
</evidence>
<dbReference type="OrthoDB" id="4271at2759"/>
<dbReference type="InterPro" id="IPR022233">
    <property type="entry name" value="TRAPPC10/Trs130_C"/>
</dbReference>
<feature type="domain" description="TRAPPC10/Trs130 N-terminal" evidence="6">
    <location>
        <begin position="18"/>
        <end position="325"/>
    </location>
</feature>
<evidence type="ECO:0000313" key="8">
    <source>
        <dbReference type="Proteomes" id="UP000247409"/>
    </source>
</evidence>
<proteinExistence type="predicted"/>
<dbReference type="STRING" id="448386.A0A2V3IZU0"/>
<feature type="compositionally biased region" description="Low complexity" evidence="4">
    <location>
        <begin position="1142"/>
        <end position="1155"/>
    </location>
</feature>
<name>A0A2V3IZU0_9FLOR</name>
<sequence>MQDETPTLTDLDGLPVWVNDSNKLWSTLRIAQNVPLGRIEWKWKSRGASIRDSSTSAKVLFRISTSINTIVPDLYKEPHDWFRNPYVFVYVTSTIELSDTNEDRSSGWQRVRQFVDLCRQRDFEYIFIMAVSEVELPRHKRVIDKLRAEVNMVSRGPDRLFVVHPAFSPEHAKPVTNLHHSPNHQELLVKLRDFMRAGLDRRLMTYEDAVSRSFLSRSNQSWSYTKHFALKEGLIFVFLHLGRRDLCIKLYDELQKAVTDHSKCGTRRFCDQSASEVASGSTNPDLKEYRSLLLKESITELDLRTYLFARQISILLHDRKYAEIAERGLKFVTAVARRCAEETLKGNADVSAVFRDTWVFITSRLLAATLAPSIPSATEAEHALTAQLSTPRERHTARLIAGFHVHALKAFQGLAHVVLPGCLSQENGDKNPQELEKLVKEAKSTSNIKLRNALSNAENAQVLHSEIANAAASLYEMGGRPRGAAALDGDAGIVRLRNHSYAEAETLLSAQCARFTNDNGWDDLHKRQRLELAQVEKALDKVQEYLVSCLTILYMHRESRALSHRPDFQGSEQKREQAQFWAAETSDTASRLPRVMKYKAERLFDVSVLPNAKKWYEGDPGSAVIRVKSDLPISITIDSVLLECRCVEVRENRKPSLRSRDHDEIPHSFNEDFSMMSTSDSGLYPTVESSASTWNSELSDETVLKYAEKTTLSPGVNDISVHVDEIPRSGCYKITLVAFFIGKLKLVQAASKGQVQQIATTKDVDTSSSGDLITPIADIIDGEVVFPPLFAAPRLPSAYLEVEHVPNLYLVGNALQFIAIKIKVGKNGVRGGSKLSCALQDLPTKRRSTQHFVRFSNKVVSASSTIHENVATEIRPLSDVSHLEESLEICIRDQLQAEEELVLRIGLEQPADHESLHEYSEEDIANGKRCILGLDYACSESGTHTHRSFCCHVEIPLRFVHALDISARLEMRSEWYEPDGSRAVGYGDSSSDDGGTLICSIESRVGRDEYVCLMDITLNIPQWLEQRPEKPQDLIQLLPSTLRGKSVFVFAFDLLVRDALPIDDEDMGAVLNEAEQLRKGVLRRRLSRKLIKSPDMAESQDDFGDLGEDGDRRPLASGDINEQANYEDVAINLEKRGSSPLTTTDTPKTQRTRQPGTRGAEDISELKEAQDVVDLSNPGDESRGLSSGMLTPPIPPQGMPISGSVATLRIGVKLDGVQGEAYVERRISLAALRVIRKRYRVERYIGTQTESGKATTLYFAIQSILGRFSGEEEKHEVVSLHYEIDADPAFWLVVGRRRGQVNISDGVKARGCTTMIPLRCGRHRVPGLRLYTSDGRGLPLSTYDNVDEYMQIVVKPGRTVVTWCATESAEKEIEQKGSAAGSRGTMPDVVASDSFFES</sequence>
<dbReference type="PANTHER" id="PTHR13251">
    <property type="entry name" value="EPILEPSY HOLOPROSENCEPHALY CANDIDATE 1/TMEM1"/>
    <property type="match status" value="1"/>
</dbReference>
<dbReference type="Pfam" id="PF12584">
    <property type="entry name" value="TRAPPC10"/>
    <property type="match status" value="1"/>
</dbReference>
<evidence type="ECO:0000256" key="3">
    <source>
        <dbReference type="ARBA" id="ARBA00023034"/>
    </source>
</evidence>
<feature type="region of interest" description="Disordered" evidence="4">
    <location>
        <begin position="1374"/>
        <end position="1398"/>
    </location>
</feature>
<dbReference type="InterPro" id="IPR045126">
    <property type="entry name" value="TRAPPC10/Trs130"/>
</dbReference>
<keyword evidence="3" id="KW-0333">Golgi apparatus</keyword>
<feature type="domain" description="TRAPPC10/Trs130 C-terminal" evidence="5">
    <location>
        <begin position="1272"/>
        <end position="1331"/>
    </location>
</feature>
<comment type="subcellular location">
    <subcellularLocation>
        <location evidence="1">Golgi apparatus</location>
    </subcellularLocation>
</comment>
<dbReference type="PANTHER" id="PTHR13251:SF3">
    <property type="entry name" value="TRAFFICKING PROTEIN PARTICLE COMPLEX SUBUNIT 10"/>
    <property type="match status" value="1"/>
</dbReference>
<protein>
    <submittedName>
        <fullName evidence="7">Trafficking protein particle complex subunit 10</fullName>
    </submittedName>
</protein>
<dbReference type="GO" id="GO:0005829">
    <property type="term" value="C:cytosol"/>
    <property type="evidence" value="ECO:0007669"/>
    <property type="project" value="GOC"/>
</dbReference>
<evidence type="ECO:0000256" key="4">
    <source>
        <dbReference type="SAM" id="MobiDB-lite"/>
    </source>
</evidence>
<evidence type="ECO:0000259" key="5">
    <source>
        <dbReference type="Pfam" id="PF12584"/>
    </source>
</evidence>